<keyword evidence="5 7" id="KW-0472">Membrane</keyword>
<evidence type="ECO:0000256" key="1">
    <source>
        <dbReference type="ARBA" id="ARBA00004651"/>
    </source>
</evidence>
<dbReference type="RefSeq" id="WP_084035500.1">
    <property type="nucleotide sequence ID" value="NZ_JBHLVQ010000031.1"/>
</dbReference>
<evidence type="ECO:0000256" key="7">
    <source>
        <dbReference type="SAM" id="Phobius"/>
    </source>
</evidence>
<gene>
    <name evidence="10" type="ORF">RU96_GL001787</name>
</gene>
<evidence type="ECO:0000256" key="3">
    <source>
        <dbReference type="ARBA" id="ARBA00022692"/>
    </source>
</evidence>
<comment type="similarity">
    <text evidence="6">Belongs to the ABC-4 integral membrane protein family.</text>
</comment>
<protein>
    <recommendedName>
        <fullName evidence="12">ABC transporter permease</fullName>
    </recommendedName>
</protein>
<dbReference type="Pfam" id="PF02687">
    <property type="entry name" value="FtsX"/>
    <property type="match status" value="1"/>
</dbReference>
<accession>A0A1L8R1Z6</accession>
<evidence type="ECO:0000256" key="4">
    <source>
        <dbReference type="ARBA" id="ARBA00022989"/>
    </source>
</evidence>
<dbReference type="GO" id="GO:0022857">
    <property type="term" value="F:transmembrane transporter activity"/>
    <property type="evidence" value="ECO:0007669"/>
    <property type="project" value="TreeGrafter"/>
</dbReference>
<evidence type="ECO:0000256" key="6">
    <source>
        <dbReference type="ARBA" id="ARBA00038076"/>
    </source>
</evidence>
<evidence type="ECO:0000313" key="11">
    <source>
        <dbReference type="Proteomes" id="UP000182835"/>
    </source>
</evidence>
<dbReference type="OrthoDB" id="9770036at2"/>
<comment type="caution">
    <text evidence="10">The sequence shown here is derived from an EMBL/GenBank/DDBJ whole genome shotgun (WGS) entry which is preliminary data.</text>
</comment>
<dbReference type="EMBL" id="JXKG01000037">
    <property type="protein sequence ID" value="OJG13745.1"/>
    <property type="molecule type" value="Genomic_DNA"/>
</dbReference>
<proteinExistence type="inferred from homology"/>
<dbReference type="AlphaFoldDB" id="A0A1L8R1Z6"/>
<dbReference type="InterPro" id="IPR050250">
    <property type="entry name" value="Macrolide_Exporter_MacB"/>
</dbReference>
<dbReference type="Proteomes" id="UP000182835">
    <property type="component" value="Unassembled WGS sequence"/>
</dbReference>
<feature type="domain" description="MacB-like periplasmic core" evidence="9">
    <location>
        <begin position="20"/>
        <end position="197"/>
    </location>
</feature>
<evidence type="ECO:0000259" key="9">
    <source>
        <dbReference type="Pfam" id="PF12704"/>
    </source>
</evidence>
<keyword evidence="2" id="KW-1003">Cell membrane</keyword>
<organism evidence="10 11">
    <name type="scientific">Enterococcus canintestini</name>
    <dbReference type="NCBI Taxonomy" id="317010"/>
    <lineage>
        <taxon>Bacteria</taxon>
        <taxon>Bacillati</taxon>
        <taxon>Bacillota</taxon>
        <taxon>Bacilli</taxon>
        <taxon>Lactobacillales</taxon>
        <taxon>Enterococcaceae</taxon>
        <taxon>Enterococcus</taxon>
    </lineage>
</organism>
<dbReference type="PANTHER" id="PTHR30572:SF4">
    <property type="entry name" value="ABC TRANSPORTER PERMEASE YTRF"/>
    <property type="match status" value="1"/>
</dbReference>
<evidence type="ECO:0000256" key="5">
    <source>
        <dbReference type="ARBA" id="ARBA00023136"/>
    </source>
</evidence>
<feature type="transmembrane region" description="Helical" evidence="7">
    <location>
        <begin position="255"/>
        <end position="279"/>
    </location>
</feature>
<keyword evidence="4 7" id="KW-1133">Transmembrane helix</keyword>
<comment type="subcellular location">
    <subcellularLocation>
        <location evidence="1">Cell membrane</location>
        <topology evidence="1">Multi-pass membrane protein</topology>
    </subcellularLocation>
</comment>
<feature type="transmembrane region" description="Helical" evidence="7">
    <location>
        <begin position="308"/>
        <end position="329"/>
    </location>
</feature>
<dbReference type="Pfam" id="PF12704">
    <property type="entry name" value="MacB_PCD"/>
    <property type="match status" value="1"/>
</dbReference>
<evidence type="ECO:0008006" key="12">
    <source>
        <dbReference type="Google" id="ProtNLM"/>
    </source>
</evidence>
<sequence length="379" mass="42969">MNMRRKLLVKAIFNRRGRFLVSLLSLIIGTAIIFSLLTLYFDIPNQFSGAFRSYGANMIFVSKDAKRPLTLKDVDSLLKTIGDEKLVGLAPYHYETVTLNQQPYLLSLTDINQVKANNTSWRVEGKWPKASHDLLIGKEIAEFSEIKVGSIIKLQTILDKTDMDSRLKSDNFVVSGIVTTGGNEENSLFMNWSGGNQLFGQMGEVDVVEANLEGNKDELTQLSQTINKKFGTIEARLASRISEAQDKVFKKIARLFLVIVIFVALLVSLILFTTSYAMISERWKEISLKKTLGAFETMIYQEFMRENLLISCIGYVLGFIGGILGTKWVSATFFLRESHLYWWFFLLVLGVMMCISFFSTLIPLRKIKKITIEQVLKGE</sequence>
<reference evidence="10 11" key="1">
    <citation type="submission" date="2014-12" db="EMBL/GenBank/DDBJ databases">
        <title>Draft genome sequences of 29 type strains of Enterococci.</title>
        <authorList>
            <person name="Zhong Z."/>
            <person name="Sun Z."/>
            <person name="Liu W."/>
            <person name="Zhang W."/>
            <person name="Zhang H."/>
        </authorList>
    </citation>
    <scope>NUCLEOTIDE SEQUENCE [LARGE SCALE GENOMIC DNA]</scope>
    <source>
        <strain evidence="10 11">DSM 21207</strain>
    </source>
</reference>
<evidence type="ECO:0000259" key="8">
    <source>
        <dbReference type="Pfam" id="PF02687"/>
    </source>
</evidence>
<feature type="transmembrane region" description="Helical" evidence="7">
    <location>
        <begin position="341"/>
        <end position="364"/>
    </location>
</feature>
<keyword evidence="3 7" id="KW-0812">Transmembrane</keyword>
<evidence type="ECO:0000256" key="2">
    <source>
        <dbReference type="ARBA" id="ARBA00022475"/>
    </source>
</evidence>
<dbReference type="STRING" id="317010.RU96_GL001787"/>
<dbReference type="InterPro" id="IPR003838">
    <property type="entry name" value="ABC3_permease_C"/>
</dbReference>
<dbReference type="GO" id="GO:0005886">
    <property type="term" value="C:plasma membrane"/>
    <property type="evidence" value="ECO:0007669"/>
    <property type="project" value="UniProtKB-SubCell"/>
</dbReference>
<dbReference type="PANTHER" id="PTHR30572">
    <property type="entry name" value="MEMBRANE COMPONENT OF TRANSPORTER-RELATED"/>
    <property type="match status" value="1"/>
</dbReference>
<evidence type="ECO:0000313" key="10">
    <source>
        <dbReference type="EMBL" id="OJG13745.1"/>
    </source>
</evidence>
<name>A0A1L8R1Z6_9ENTE</name>
<feature type="transmembrane region" description="Helical" evidence="7">
    <location>
        <begin position="20"/>
        <end position="41"/>
    </location>
</feature>
<feature type="domain" description="ABC3 transporter permease C-terminal" evidence="8">
    <location>
        <begin position="258"/>
        <end position="371"/>
    </location>
</feature>
<dbReference type="InterPro" id="IPR025857">
    <property type="entry name" value="MacB_PCD"/>
</dbReference>